<evidence type="ECO:0000313" key="15">
    <source>
        <dbReference type="Proteomes" id="UP001497497"/>
    </source>
</evidence>
<keyword evidence="8 11" id="KW-0594">Phospholipid biosynthesis</keyword>
<gene>
    <name evidence="14" type="ORF">GSLYS_00001223001</name>
</gene>
<comment type="similarity">
    <text evidence="3 11">Belongs to the CDP-alcohol phosphatidyltransferase class-II family.</text>
</comment>
<feature type="region of interest" description="Disordered" evidence="12">
    <location>
        <begin position="304"/>
        <end position="329"/>
    </location>
</feature>
<dbReference type="Proteomes" id="UP001497497">
    <property type="component" value="Unassembled WGS sequence"/>
</dbReference>
<keyword evidence="11" id="KW-0496">Mitochondrion</keyword>
<evidence type="ECO:0000313" key="14">
    <source>
        <dbReference type="EMBL" id="CAL1527046.1"/>
    </source>
</evidence>
<proteinExistence type="inferred from homology"/>
<keyword evidence="11" id="KW-0547">Nucleotide-binding</keyword>
<keyword evidence="4 11" id="KW-0444">Lipid biosynthesis</keyword>
<comment type="pathway">
    <text evidence="2 11">Phospholipid metabolism; phosphatidylglycerol biosynthesis; phosphatidylglycerol from CDP-diacylglycerol: step 1/2.</text>
</comment>
<dbReference type="GO" id="GO:0008444">
    <property type="term" value="F:CDP-diacylglycerol-glycerol-3-phosphate 3-phosphatidyltransferase activity"/>
    <property type="evidence" value="ECO:0007669"/>
    <property type="project" value="UniProtKB-EC"/>
</dbReference>
<keyword evidence="11" id="KW-0067">ATP-binding</keyword>
<reference evidence="14 15" key="1">
    <citation type="submission" date="2024-04" db="EMBL/GenBank/DDBJ databases">
        <authorList>
            <consortium name="Genoscope - CEA"/>
            <person name="William W."/>
        </authorList>
    </citation>
    <scope>NUCLEOTIDE SEQUENCE [LARGE SCALE GENOMIC DNA]</scope>
</reference>
<comment type="subcellular location">
    <subcellularLocation>
        <location evidence="11">Mitochondrion</location>
    </subcellularLocation>
</comment>
<comment type="function">
    <text evidence="1 11">Functions in the biosynthesis of the anionic phospholipids phosphatidylglycerol and cardiolipin.</text>
</comment>
<evidence type="ECO:0000256" key="10">
    <source>
        <dbReference type="ARBA" id="ARBA00048586"/>
    </source>
</evidence>
<dbReference type="InterPro" id="IPR016270">
    <property type="entry name" value="PGS1"/>
</dbReference>
<evidence type="ECO:0000259" key="13">
    <source>
        <dbReference type="PROSITE" id="PS50035"/>
    </source>
</evidence>
<evidence type="ECO:0000256" key="6">
    <source>
        <dbReference type="ARBA" id="ARBA00022737"/>
    </source>
</evidence>
<keyword evidence="6" id="KW-0677">Repeat</keyword>
<dbReference type="PIRSF" id="PIRSF000850">
    <property type="entry name" value="Phospholipase_D_PSS"/>
    <property type="match status" value="1"/>
</dbReference>
<evidence type="ECO:0000256" key="5">
    <source>
        <dbReference type="ARBA" id="ARBA00022679"/>
    </source>
</evidence>
<evidence type="ECO:0000256" key="7">
    <source>
        <dbReference type="ARBA" id="ARBA00023098"/>
    </source>
</evidence>
<keyword evidence="5 11" id="KW-0808">Transferase</keyword>
<comment type="caution">
    <text evidence="14">The sequence shown here is derived from an EMBL/GenBank/DDBJ whole genome shotgun (WGS) entry which is preliminary data.</text>
</comment>
<evidence type="ECO:0000256" key="1">
    <source>
        <dbReference type="ARBA" id="ARBA00003537"/>
    </source>
</evidence>
<feature type="domain" description="PLD phosphodiesterase" evidence="13">
    <location>
        <begin position="201"/>
        <end position="227"/>
    </location>
</feature>
<dbReference type="SUPFAM" id="SSF56024">
    <property type="entry name" value="Phospholipase D/nuclease"/>
    <property type="match status" value="1"/>
</dbReference>
<name>A0AAV2H117_LYMST</name>
<dbReference type="PANTHER" id="PTHR12586">
    <property type="entry name" value="CDP-DIACYLGLYCEROL--SERINE O-PHOSPHATIDYLTRANSFERASE"/>
    <property type="match status" value="1"/>
</dbReference>
<dbReference type="GO" id="GO:0005524">
    <property type="term" value="F:ATP binding"/>
    <property type="evidence" value="ECO:0007669"/>
    <property type="project" value="UniProtKB-KW"/>
</dbReference>
<sequence>MATTLGRFVTKFKAKGNILRNKRGLCTKPPAHEALPTTGIKFKTDVHNLAGPRERIESFSWLSQHGPQFQIRGDQVQVITEPAQFYEILKASKNFGTDLFLNINSKRRITFASLYLGNGSLEKDLVSSIREACLAAVLSGNSNFEVNILLDYTRGSRGKVNSRSMLRPLMAEFSSVKVSLFHTPDLRGFLKKIMPDRFNETIGLTHVKVYLFDDSFVISGANLSHDYFTNRQDRYILFNDCPEIAEFFNELVKGIMSFSFSLSPDNSLYLSPNWNIHPYKGSDGGLQFKQAARKKIHACLHLGEKNGNENTNSRRKVDRPDDKFSHGKGSTDTVVYPLVQMGSFNVTHDEQAMLGLLRSSKPQDHILLASGYFNLTEHYMSVILDQSLGKFSILMASPQANGFLGAKGIAGAIPYSYIYLAHQFYKQVCKRKQTKRIHMMEYVRDGWTFHGKGLWYYLPSQPLPTFTLVGSPNFGYRSVYRDLECQIAIVTENKHLQEQLREEHVRMFSSSQLVTESTFQRRDRYVPLWIRYVTKLIKNFF</sequence>
<evidence type="ECO:0000256" key="11">
    <source>
        <dbReference type="RuleBase" id="RU365024"/>
    </source>
</evidence>
<evidence type="ECO:0000256" key="2">
    <source>
        <dbReference type="ARBA" id="ARBA00005042"/>
    </source>
</evidence>
<dbReference type="PANTHER" id="PTHR12586:SF1">
    <property type="entry name" value="CDP-DIACYLGLYCEROL--GLYCEROL-3-PHOSPHATE 3-PHOSPHATIDYLTRANSFERASE, MITOCHONDRIAL"/>
    <property type="match status" value="1"/>
</dbReference>
<dbReference type="Gene3D" id="3.30.870.10">
    <property type="entry name" value="Endonuclease Chain A"/>
    <property type="match status" value="2"/>
</dbReference>
<evidence type="ECO:0000256" key="8">
    <source>
        <dbReference type="ARBA" id="ARBA00023209"/>
    </source>
</evidence>
<keyword evidence="15" id="KW-1185">Reference proteome</keyword>
<dbReference type="EMBL" id="CAXITT010000011">
    <property type="protein sequence ID" value="CAL1527046.1"/>
    <property type="molecule type" value="Genomic_DNA"/>
</dbReference>
<organism evidence="14 15">
    <name type="scientific">Lymnaea stagnalis</name>
    <name type="common">Great pond snail</name>
    <name type="synonym">Helix stagnalis</name>
    <dbReference type="NCBI Taxonomy" id="6523"/>
    <lineage>
        <taxon>Eukaryota</taxon>
        <taxon>Metazoa</taxon>
        <taxon>Spiralia</taxon>
        <taxon>Lophotrochozoa</taxon>
        <taxon>Mollusca</taxon>
        <taxon>Gastropoda</taxon>
        <taxon>Heterobranchia</taxon>
        <taxon>Euthyneura</taxon>
        <taxon>Panpulmonata</taxon>
        <taxon>Hygrophila</taxon>
        <taxon>Lymnaeoidea</taxon>
        <taxon>Lymnaeidae</taxon>
        <taxon>Lymnaea</taxon>
    </lineage>
</organism>
<protein>
    <recommendedName>
        <fullName evidence="11">CDP-diacylglycerol--glycerol-3-phosphate 3-phosphatidyltransferase</fullName>
        <ecNumber evidence="11">2.7.8.5</ecNumber>
    </recommendedName>
</protein>
<comment type="catalytic activity">
    <reaction evidence="10 11">
        <text>a CDP-1,2-diacyl-sn-glycerol + sn-glycerol 3-phosphate = a 1,2-diacyl-sn-glycero-3-phospho-(1'-sn-glycero-3'-phosphate) + CMP + H(+)</text>
        <dbReference type="Rhea" id="RHEA:12593"/>
        <dbReference type="ChEBI" id="CHEBI:15378"/>
        <dbReference type="ChEBI" id="CHEBI:57597"/>
        <dbReference type="ChEBI" id="CHEBI:58332"/>
        <dbReference type="ChEBI" id="CHEBI:60110"/>
        <dbReference type="ChEBI" id="CHEBI:60377"/>
        <dbReference type="EC" id="2.7.8.5"/>
    </reaction>
</comment>
<dbReference type="GO" id="GO:0005739">
    <property type="term" value="C:mitochondrion"/>
    <property type="evidence" value="ECO:0007669"/>
    <property type="project" value="UniProtKB-SubCell"/>
</dbReference>
<dbReference type="PROSITE" id="PS50035">
    <property type="entry name" value="PLD"/>
    <property type="match status" value="1"/>
</dbReference>
<evidence type="ECO:0000256" key="9">
    <source>
        <dbReference type="ARBA" id="ARBA00023264"/>
    </source>
</evidence>
<dbReference type="CDD" id="cd09137">
    <property type="entry name" value="PLDc_PGS1_euk_2"/>
    <property type="match status" value="1"/>
</dbReference>
<evidence type="ECO:0000256" key="3">
    <source>
        <dbReference type="ARBA" id="ARBA00010682"/>
    </source>
</evidence>
<keyword evidence="7 11" id="KW-0443">Lipid metabolism</keyword>
<dbReference type="AlphaFoldDB" id="A0AAV2H117"/>
<keyword evidence="9 11" id="KW-1208">Phospholipid metabolism</keyword>
<dbReference type="CDD" id="cd09135">
    <property type="entry name" value="PLDc_PGS1_euk_1"/>
    <property type="match status" value="1"/>
</dbReference>
<dbReference type="GO" id="GO:0032049">
    <property type="term" value="P:cardiolipin biosynthetic process"/>
    <property type="evidence" value="ECO:0007669"/>
    <property type="project" value="InterPro"/>
</dbReference>
<accession>A0AAV2H117</accession>
<dbReference type="EC" id="2.7.8.5" evidence="11"/>
<evidence type="ECO:0000256" key="4">
    <source>
        <dbReference type="ARBA" id="ARBA00022516"/>
    </source>
</evidence>
<evidence type="ECO:0000256" key="12">
    <source>
        <dbReference type="SAM" id="MobiDB-lite"/>
    </source>
</evidence>
<dbReference type="InterPro" id="IPR001736">
    <property type="entry name" value="PLipase_D/transphosphatidylase"/>
</dbReference>